<name>A0A7W9GVE1_9ACTN</name>
<feature type="domain" description="4-oxalocrotonate tautomerase-like" evidence="3">
    <location>
        <begin position="2"/>
        <end position="57"/>
    </location>
</feature>
<evidence type="ECO:0000313" key="4">
    <source>
        <dbReference type="EMBL" id="MBB5790800.1"/>
    </source>
</evidence>
<gene>
    <name evidence="4" type="ORF">HD601_005375</name>
</gene>
<feature type="compositionally biased region" description="Low complexity" evidence="2">
    <location>
        <begin position="76"/>
        <end position="87"/>
    </location>
</feature>
<dbReference type="RefSeq" id="WP_184827114.1">
    <property type="nucleotide sequence ID" value="NZ_JACHMM010000001.1"/>
</dbReference>
<dbReference type="EC" id="5.3.2.6" evidence="4"/>
<dbReference type="InterPro" id="IPR004370">
    <property type="entry name" value="4-OT-like_dom"/>
</dbReference>
<comment type="caution">
    <text evidence="4">The sequence shown here is derived from an EMBL/GenBank/DDBJ whole genome shotgun (WGS) entry which is preliminary data.</text>
</comment>
<proteinExistence type="predicted"/>
<dbReference type="Proteomes" id="UP000542813">
    <property type="component" value="Unassembled WGS sequence"/>
</dbReference>
<dbReference type="InterPro" id="IPR014347">
    <property type="entry name" value="Tautomerase/MIF_sf"/>
</dbReference>
<keyword evidence="1 4" id="KW-0413">Isomerase</keyword>
<feature type="region of interest" description="Disordered" evidence="2">
    <location>
        <begin position="63"/>
        <end position="87"/>
    </location>
</feature>
<keyword evidence="5" id="KW-1185">Reference proteome</keyword>
<sequence length="87" mass="8810">MPSITVQLLRGRTVEQKRAFAAAVTSAAVAELGARPGDVRIAFEHIEPDDVANGGVLASEDASRSGVLSNLGHESAAPATEAAAVAD</sequence>
<dbReference type="Gene3D" id="3.30.429.10">
    <property type="entry name" value="Macrophage Migration Inhibitory Factor"/>
    <property type="match status" value="1"/>
</dbReference>
<dbReference type="EMBL" id="JACHMM010000001">
    <property type="protein sequence ID" value="MBB5790800.1"/>
    <property type="molecule type" value="Genomic_DNA"/>
</dbReference>
<protein>
    <submittedName>
        <fullName evidence="4">4-oxalocrotonate tautomerase</fullName>
        <ecNumber evidence="4">5.3.2.6</ecNumber>
    </submittedName>
</protein>
<evidence type="ECO:0000313" key="5">
    <source>
        <dbReference type="Proteomes" id="UP000542813"/>
    </source>
</evidence>
<accession>A0A7W9GVE1</accession>
<dbReference type="Pfam" id="PF01361">
    <property type="entry name" value="Tautomerase"/>
    <property type="match status" value="1"/>
</dbReference>
<evidence type="ECO:0000259" key="3">
    <source>
        <dbReference type="Pfam" id="PF01361"/>
    </source>
</evidence>
<dbReference type="AlphaFoldDB" id="A0A7W9GVE1"/>
<dbReference type="SUPFAM" id="SSF55331">
    <property type="entry name" value="Tautomerase/MIF"/>
    <property type="match status" value="1"/>
</dbReference>
<evidence type="ECO:0000256" key="1">
    <source>
        <dbReference type="ARBA" id="ARBA00023235"/>
    </source>
</evidence>
<organism evidence="4 5">
    <name type="scientific">Jiangella mangrovi</name>
    <dbReference type="NCBI Taxonomy" id="1524084"/>
    <lineage>
        <taxon>Bacteria</taxon>
        <taxon>Bacillati</taxon>
        <taxon>Actinomycetota</taxon>
        <taxon>Actinomycetes</taxon>
        <taxon>Jiangellales</taxon>
        <taxon>Jiangellaceae</taxon>
        <taxon>Jiangella</taxon>
    </lineage>
</organism>
<evidence type="ECO:0000256" key="2">
    <source>
        <dbReference type="SAM" id="MobiDB-lite"/>
    </source>
</evidence>
<dbReference type="GO" id="GO:0016853">
    <property type="term" value="F:isomerase activity"/>
    <property type="evidence" value="ECO:0007669"/>
    <property type="project" value="UniProtKB-KW"/>
</dbReference>
<reference evidence="4 5" key="1">
    <citation type="submission" date="2020-08" db="EMBL/GenBank/DDBJ databases">
        <title>Sequencing the genomes of 1000 actinobacteria strains.</title>
        <authorList>
            <person name="Klenk H.-P."/>
        </authorList>
    </citation>
    <scope>NUCLEOTIDE SEQUENCE [LARGE SCALE GENOMIC DNA]</scope>
    <source>
        <strain evidence="4 5">DSM 102122</strain>
    </source>
</reference>